<protein>
    <submittedName>
        <fullName evidence="2">Uncharacterized protein</fullName>
    </submittedName>
</protein>
<evidence type="ECO:0000313" key="3">
    <source>
        <dbReference type="Proteomes" id="UP000269438"/>
    </source>
</evidence>
<proteinExistence type="predicted"/>
<sequence>MNAQTEGTNGTPADHDHVSDPAHSDETGNDWTDEGGATVFGAATHVDDPDAHEPVSNQDN</sequence>
<dbReference type="RefSeq" id="WP_121689295.1">
    <property type="nucleotide sequence ID" value="NZ_RCUY01000014.1"/>
</dbReference>
<keyword evidence="3" id="KW-1185">Reference proteome</keyword>
<feature type="region of interest" description="Disordered" evidence="1">
    <location>
        <begin position="1"/>
        <end position="60"/>
    </location>
</feature>
<reference evidence="2 3" key="1">
    <citation type="submission" date="2018-10" db="EMBL/GenBank/DDBJ databases">
        <authorList>
            <person name="Li J."/>
        </authorList>
    </citation>
    <scope>NUCLEOTIDE SEQUENCE [LARGE SCALE GENOMIC DNA]</scope>
    <source>
        <strain evidence="2 3">JCM 11654</strain>
    </source>
</reference>
<dbReference type="Proteomes" id="UP000269438">
    <property type="component" value="Unassembled WGS sequence"/>
</dbReference>
<accession>A0A3L7AHJ9</accession>
<dbReference type="OrthoDB" id="4991311at2"/>
<name>A0A3L7AHJ9_9MICO</name>
<comment type="caution">
    <text evidence="2">The sequence shown here is derived from an EMBL/GenBank/DDBJ whole genome shotgun (WGS) entry which is preliminary data.</text>
</comment>
<evidence type="ECO:0000313" key="2">
    <source>
        <dbReference type="EMBL" id="RLP79849.1"/>
    </source>
</evidence>
<gene>
    <name evidence="2" type="ORF">D9V34_14995</name>
</gene>
<feature type="compositionally biased region" description="Basic and acidic residues" evidence="1">
    <location>
        <begin position="13"/>
        <end position="26"/>
    </location>
</feature>
<evidence type="ECO:0000256" key="1">
    <source>
        <dbReference type="SAM" id="MobiDB-lite"/>
    </source>
</evidence>
<dbReference type="EMBL" id="RCUY01000014">
    <property type="protein sequence ID" value="RLP79849.1"/>
    <property type="molecule type" value="Genomic_DNA"/>
</dbReference>
<dbReference type="AlphaFoldDB" id="A0A3L7AHJ9"/>
<feature type="compositionally biased region" description="Polar residues" evidence="1">
    <location>
        <begin position="1"/>
        <end position="11"/>
    </location>
</feature>
<organism evidence="2 3">
    <name type="scientific">Mycetocola lacteus</name>
    <dbReference type="NCBI Taxonomy" id="76637"/>
    <lineage>
        <taxon>Bacteria</taxon>
        <taxon>Bacillati</taxon>
        <taxon>Actinomycetota</taxon>
        <taxon>Actinomycetes</taxon>
        <taxon>Micrococcales</taxon>
        <taxon>Microbacteriaceae</taxon>
        <taxon>Mycetocola</taxon>
    </lineage>
</organism>